<evidence type="ECO:0000313" key="2">
    <source>
        <dbReference type="EMBL" id="KAF2240069.1"/>
    </source>
</evidence>
<dbReference type="OrthoDB" id="2933464at2759"/>
<sequence length="69" mass="7282">MARAFKSALQALGSWVLSTKSRMEKMANGQGTPGTRAAPTQFGNNDRKIGSRLDNGETTLRRLGGASTG</sequence>
<dbReference type="EMBL" id="ML991771">
    <property type="protein sequence ID" value="KAF2240069.1"/>
    <property type="molecule type" value="Genomic_DNA"/>
</dbReference>
<accession>A0A6A6HQC0</accession>
<dbReference type="Proteomes" id="UP000800092">
    <property type="component" value="Unassembled WGS sequence"/>
</dbReference>
<name>A0A6A6HQC0_VIRVR</name>
<protein>
    <submittedName>
        <fullName evidence="2">Uncharacterized protein</fullName>
    </submittedName>
</protein>
<gene>
    <name evidence="2" type="ORF">EV356DRAFT_495929</name>
</gene>
<dbReference type="AlphaFoldDB" id="A0A6A6HQC0"/>
<evidence type="ECO:0000256" key="1">
    <source>
        <dbReference type="SAM" id="MobiDB-lite"/>
    </source>
</evidence>
<keyword evidence="3" id="KW-1185">Reference proteome</keyword>
<proteinExistence type="predicted"/>
<organism evidence="2 3">
    <name type="scientific">Viridothelium virens</name>
    <name type="common">Speckled blister lichen</name>
    <name type="synonym">Trypethelium virens</name>
    <dbReference type="NCBI Taxonomy" id="1048519"/>
    <lineage>
        <taxon>Eukaryota</taxon>
        <taxon>Fungi</taxon>
        <taxon>Dikarya</taxon>
        <taxon>Ascomycota</taxon>
        <taxon>Pezizomycotina</taxon>
        <taxon>Dothideomycetes</taxon>
        <taxon>Dothideomycetes incertae sedis</taxon>
        <taxon>Trypetheliales</taxon>
        <taxon>Trypetheliaceae</taxon>
        <taxon>Viridothelium</taxon>
    </lineage>
</organism>
<evidence type="ECO:0000313" key="3">
    <source>
        <dbReference type="Proteomes" id="UP000800092"/>
    </source>
</evidence>
<reference evidence="2" key="1">
    <citation type="journal article" date="2020" name="Stud. Mycol.">
        <title>101 Dothideomycetes genomes: a test case for predicting lifestyles and emergence of pathogens.</title>
        <authorList>
            <person name="Haridas S."/>
            <person name="Albert R."/>
            <person name="Binder M."/>
            <person name="Bloem J."/>
            <person name="Labutti K."/>
            <person name="Salamov A."/>
            <person name="Andreopoulos B."/>
            <person name="Baker S."/>
            <person name="Barry K."/>
            <person name="Bills G."/>
            <person name="Bluhm B."/>
            <person name="Cannon C."/>
            <person name="Castanera R."/>
            <person name="Culley D."/>
            <person name="Daum C."/>
            <person name="Ezra D."/>
            <person name="Gonzalez J."/>
            <person name="Henrissat B."/>
            <person name="Kuo A."/>
            <person name="Liang C."/>
            <person name="Lipzen A."/>
            <person name="Lutzoni F."/>
            <person name="Magnuson J."/>
            <person name="Mondo S."/>
            <person name="Nolan M."/>
            <person name="Ohm R."/>
            <person name="Pangilinan J."/>
            <person name="Park H.-J."/>
            <person name="Ramirez L."/>
            <person name="Alfaro M."/>
            <person name="Sun H."/>
            <person name="Tritt A."/>
            <person name="Yoshinaga Y."/>
            <person name="Zwiers L.-H."/>
            <person name="Turgeon B."/>
            <person name="Goodwin S."/>
            <person name="Spatafora J."/>
            <person name="Crous P."/>
            <person name="Grigoriev I."/>
        </authorList>
    </citation>
    <scope>NUCLEOTIDE SEQUENCE</scope>
    <source>
        <strain evidence="2">Tuck. ex Michener</strain>
    </source>
</reference>
<feature type="compositionally biased region" description="Basic and acidic residues" evidence="1">
    <location>
        <begin position="45"/>
        <end position="55"/>
    </location>
</feature>
<feature type="region of interest" description="Disordered" evidence="1">
    <location>
        <begin position="24"/>
        <end position="69"/>
    </location>
</feature>
<feature type="non-terminal residue" evidence="2">
    <location>
        <position position="69"/>
    </location>
</feature>